<keyword evidence="9" id="KW-0464">Manganese</keyword>
<keyword evidence="10" id="KW-0326">Glycosidase</keyword>
<dbReference type="Gene3D" id="3.60.21.10">
    <property type="match status" value="1"/>
</dbReference>
<keyword evidence="6 14" id="KW-0378">Hydrolase</keyword>
<evidence type="ECO:0000256" key="5">
    <source>
        <dbReference type="ARBA" id="ARBA00022729"/>
    </source>
</evidence>
<evidence type="ECO:0000256" key="1">
    <source>
        <dbReference type="ARBA" id="ARBA00001231"/>
    </source>
</evidence>
<keyword evidence="8" id="KW-0325">Glycoprotein</keyword>
<dbReference type="InterPro" id="IPR029019">
    <property type="entry name" value="HEX_eukaryotic_N"/>
</dbReference>
<evidence type="ECO:0000256" key="14">
    <source>
        <dbReference type="RuleBase" id="RU004273"/>
    </source>
</evidence>
<comment type="catalytic activity">
    <reaction evidence="12">
        <text>O-phospho-L-seryl-[protein] + H2O = L-seryl-[protein] + phosphate</text>
        <dbReference type="Rhea" id="RHEA:20629"/>
        <dbReference type="Rhea" id="RHEA-COMP:9863"/>
        <dbReference type="Rhea" id="RHEA-COMP:11604"/>
        <dbReference type="ChEBI" id="CHEBI:15377"/>
        <dbReference type="ChEBI" id="CHEBI:29999"/>
        <dbReference type="ChEBI" id="CHEBI:43474"/>
        <dbReference type="ChEBI" id="CHEBI:83421"/>
        <dbReference type="EC" id="3.1.3.16"/>
    </reaction>
</comment>
<evidence type="ECO:0000256" key="11">
    <source>
        <dbReference type="ARBA" id="ARBA00034714"/>
    </source>
</evidence>
<dbReference type="GO" id="GO:0004722">
    <property type="term" value="F:protein serine/threonine phosphatase activity"/>
    <property type="evidence" value="ECO:0007669"/>
    <property type="project" value="UniProtKB-EC"/>
</dbReference>
<dbReference type="EC" id="3.1.3.16" evidence="14"/>
<evidence type="ECO:0000256" key="7">
    <source>
        <dbReference type="ARBA" id="ARBA00022912"/>
    </source>
</evidence>
<reference evidence="16" key="1">
    <citation type="submission" date="2023-05" db="EMBL/GenBank/DDBJ databases">
        <authorList>
            <person name="Huff M."/>
        </authorList>
    </citation>
    <scope>NUCLEOTIDE SEQUENCE</scope>
</reference>
<dbReference type="GO" id="GO:0004563">
    <property type="term" value="F:beta-N-acetylhexosaminidase activity"/>
    <property type="evidence" value="ECO:0007669"/>
    <property type="project" value="UniProtKB-EC"/>
</dbReference>
<evidence type="ECO:0000256" key="2">
    <source>
        <dbReference type="ARBA" id="ARBA00001936"/>
    </source>
</evidence>
<keyword evidence="7" id="KW-0904">Protein phosphatase</keyword>
<evidence type="ECO:0000313" key="16">
    <source>
        <dbReference type="EMBL" id="CAI9781654.1"/>
    </source>
</evidence>
<feature type="domain" description="Serine/threonine specific protein phosphatases" evidence="15">
    <location>
        <begin position="118"/>
        <end position="123"/>
    </location>
</feature>
<keyword evidence="4" id="KW-0479">Metal-binding</keyword>
<dbReference type="FunFam" id="3.20.20.80:FF:000063">
    <property type="entry name" value="Beta-hexosaminidase"/>
    <property type="match status" value="1"/>
</dbReference>
<dbReference type="Gene3D" id="3.30.379.10">
    <property type="entry name" value="Chitobiase/beta-hexosaminidase domain 2-like"/>
    <property type="match status" value="1"/>
</dbReference>
<dbReference type="CDD" id="cd06562">
    <property type="entry name" value="GH20_HexA_HexB-like"/>
    <property type="match status" value="1"/>
</dbReference>
<comment type="similarity">
    <text evidence="11">Belongs to the PPP phosphatase family. PP-2A subfamily.</text>
</comment>
<proteinExistence type="inferred from homology"/>
<dbReference type="SUPFAM" id="SSF55545">
    <property type="entry name" value="beta-N-acetylhexosaminidase-like domain"/>
    <property type="match status" value="1"/>
</dbReference>
<dbReference type="InterPro" id="IPR017853">
    <property type="entry name" value="GH"/>
</dbReference>
<comment type="catalytic activity">
    <reaction evidence="1">
        <text>Hydrolysis of terminal non-reducing N-acetyl-D-hexosamine residues in N-acetyl-beta-D-hexosaminides.</text>
        <dbReference type="EC" id="3.2.1.52"/>
    </reaction>
</comment>
<dbReference type="InterPro" id="IPR015883">
    <property type="entry name" value="Glyco_hydro_20_cat"/>
</dbReference>
<dbReference type="PRINTS" id="PR00114">
    <property type="entry name" value="STPHPHTASE"/>
</dbReference>
<dbReference type="InterPro" id="IPR004843">
    <property type="entry name" value="Calcineurin-like_PHP"/>
</dbReference>
<name>A0AAD2A682_9LAMI</name>
<evidence type="ECO:0000256" key="8">
    <source>
        <dbReference type="ARBA" id="ARBA00023180"/>
    </source>
</evidence>
<dbReference type="EMBL" id="OU503053">
    <property type="protein sequence ID" value="CAI9781654.1"/>
    <property type="molecule type" value="Genomic_DNA"/>
</dbReference>
<accession>A0AAD2A682</accession>
<dbReference type="PANTHER" id="PTHR45619">
    <property type="entry name" value="SERINE/THREONINE-PROTEIN PHOSPHATASE PP2A-RELATED"/>
    <property type="match status" value="1"/>
</dbReference>
<evidence type="ECO:0000259" key="15">
    <source>
        <dbReference type="PROSITE" id="PS00125"/>
    </source>
</evidence>
<dbReference type="SMART" id="SM00156">
    <property type="entry name" value="PP2Ac"/>
    <property type="match status" value="1"/>
</dbReference>
<dbReference type="AlphaFoldDB" id="A0AAD2A682"/>
<dbReference type="Gene3D" id="3.20.20.80">
    <property type="entry name" value="Glycosidases"/>
    <property type="match status" value="1"/>
</dbReference>
<dbReference type="InterPro" id="IPR029018">
    <property type="entry name" value="Hex-like_dom2"/>
</dbReference>
<evidence type="ECO:0000256" key="9">
    <source>
        <dbReference type="ARBA" id="ARBA00023211"/>
    </source>
</evidence>
<dbReference type="InterPro" id="IPR029052">
    <property type="entry name" value="Metallo-depent_PP-like"/>
</dbReference>
<evidence type="ECO:0000256" key="13">
    <source>
        <dbReference type="ARBA" id="ARBA00048336"/>
    </source>
</evidence>
<keyword evidence="17" id="KW-1185">Reference proteome</keyword>
<evidence type="ECO:0000256" key="12">
    <source>
        <dbReference type="ARBA" id="ARBA00047761"/>
    </source>
</evidence>
<dbReference type="Pfam" id="PF14845">
    <property type="entry name" value="Glycohydro_20b2"/>
    <property type="match status" value="1"/>
</dbReference>
<dbReference type="InterPro" id="IPR006186">
    <property type="entry name" value="Ser/Thr-sp_prot-phosphatase"/>
</dbReference>
<comment type="similarity">
    <text evidence="3">Belongs to the glycosyl hydrolase 20 family.</text>
</comment>
<dbReference type="GO" id="GO:0046872">
    <property type="term" value="F:metal ion binding"/>
    <property type="evidence" value="ECO:0007669"/>
    <property type="project" value="UniProtKB-KW"/>
</dbReference>
<dbReference type="GO" id="GO:0005975">
    <property type="term" value="P:carbohydrate metabolic process"/>
    <property type="evidence" value="ECO:0007669"/>
    <property type="project" value="InterPro"/>
</dbReference>
<evidence type="ECO:0000256" key="3">
    <source>
        <dbReference type="ARBA" id="ARBA00006285"/>
    </source>
</evidence>
<evidence type="ECO:0000313" key="17">
    <source>
        <dbReference type="Proteomes" id="UP000834106"/>
    </source>
</evidence>
<organism evidence="16 17">
    <name type="scientific">Fraxinus pennsylvanica</name>
    <dbReference type="NCBI Taxonomy" id="56036"/>
    <lineage>
        <taxon>Eukaryota</taxon>
        <taxon>Viridiplantae</taxon>
        <taxon>Streptophyta</taxon>
        <taxon>Embryophyta</taxon>
        <taxon>Tracheophyta</taxon>
        <taxon>Spermatophyta</taxon>
        <taxon>Magnoliopsida</taxon>
        <taxon>eudicotyledons</taxon>
        <taxon>Gunneridae</taxon>
        <taxon>Pentapetalae</taxon>
        <taxon>asterids</taxon>
        <taxon>lamiids</taxon>
        <taxon>Lamiales</taxon>
        <taxon>Oleaceae</taxon>
        <taxon>Oleeae</taxon>
        <taxon>Fraxinus</taxon>
    </lineage>
</organism>
<dbReference type="Pfam" id="PF00149">
    <property type="entry name" value="Metallophos"/>
    <property type="match status" value="1"/>
</dbReference>
<dbReference type="SUPFAM" id="SSF51445">
    <property type="entry name" value="(Trans)glycosidases"/>
    <property type="match status" value="1"/>
</dbReference>
<protein>
    <recommendedName>
        <fullName evidence="14">Serine/threonine-protein phosphatase</fullName>
        <ecNumber evidence="14">3.1.3.16</ecNumber>
    </recommendedName>
</protein>
<comment type="catalytic activity">
    <reaction evidence="13 14">
        <text>O-phospho-L-threonyl-[protein] + H2O = L-threonyl-[protein] + phosphate</text>
        <dbReference type="Rhea" id="RHEA:47004"/>
        <dbReference type="Rhea" id="RHEA-COMP:11060"/>
        <dbReference type="Rhea" id="RHEA-COMP:11605"/>
        <dbReference type="ChEBI" id="CHEBI:15377"/>
        <dbReference type="ChEBI" id="CHEBI:30013"/>
        <dbReference type="ChEBI" id="CHEBI:43474"/>
        <dbReference type="ChEBI" id="CHEBI:61977"/>
        <dbReference type="EC" id="3.1.3.16"/>
    </reaction>
</comment>
<dbReference type="Pfam" id="PF00728">
    <property type="entry name" value="Glyco_hydro_20"/>
    <property type="match status" value="1"/>
</dbReference>
<sequence>MSADLVAANTHGNLDEQIAQLMQCKPLSEPEVRTLCEKAKEILMEESNVQPVKSPVTICGDIHGQFHDLAELFRIGGKCPDTNYLFMGDYVDRGYYSVETVTLLVALKVRYPQRITILRGNHESRQITQVYGFYDECLRKYGNANVWKTFTDLFDYFPLTALVESEIFCLHGGLSPSIETLDNVRNFDRVQEVPHEGPMCDLLWSDPDDRCGWGISPRGAGYTFGQDISEQFNHTNNLNLIARAHQLVMEGYNWAHEQKVVTIFSAPNYCYRCGNMASILEVDDNREHTFIQFEPAPRRGEPDDLFALDLSVYRVVHPNRVNFVFLWLLGWDCEPREPVEFTSPDGLIPGPCHSCQATHSREQSNNGHGLGKVQPLIKPPLDLTSAPPLQLLIITITDLTWPLTHGVDESYNLTIPSSGSTNATLSAHTVCGAMRGLETFSQLVYSEPSIVASGLYISDVPLFKHRGIILDTSRNYYPVEDLLRLIKAMSMNKLNVFHWHITDSQSFPLVLPTEPELAGKGAYSEDMKYTIEDVKLVVEFGMEYGVRIVPEIDMPAHTGSWAEACPEIVTCANMFWWPAEAKWADRFASEPGTGQLNPLSPKTYEVVKNVINDVATMFPDSFYHAGGDEIVPNCWKADRSIQTFLSKNGTLSQILEIFVNSTLPYIISLNRTVVYWEDVLLDSIIKVSPSVLPPENVILQTWNNGPNNTKRVVASGYHVIVSSSDYYYLDCGHGGFLGNDSQYDQPPGTDPVNGGSWCEPFKTWQTIYNYDITYGLSERESKLVLGGEVALWSEQADSTVMDSRIWPRASAMAEALWSGNRDKTGKKRYSEATDRLNEWRYRMVTRGIGAEPIQPLWCVKNPVLEQGNHSIIKMVAIIGNQYVNSAIQSIKTGLICASGLELLRLEVIWAIFAGIEDSSLMKILVQFKLVLVFVHESMTRLTFNNKLLLII</sequence>
<dbReference type="CDD" id="cd07415">
    <property type="entry name" value="MPP_PP2A_PP4_PP6"/>
    <property type="match status" value="1"/>
</dbReference>
<keyword evidence="5" id="KW-0732">Signal</keyword>
<evidence type="ECO:0000256" key="4">
    <source>
        <dbReference type="ARBA" id="ARBA00022723"/>
    </source>
</evidence>
<dbReference type="FunFam" id="3.60.21.10:FF:000003">
    <property type="entry name" value="Serine/threonine-protein phosphatase"/>
    <property type="match status" value="1"/>
</dbReference>
<gene>
    <name evidence="16" type="ORF">FPE_LOCUS29084</name>
</gene>
<evidence type="ECO:0000256" key="6">
    <source>
        <dbReference type="ARBA" id="ARBA00022801"/>
    </source>
</evidence>
<evidence type="ECO:0000256" key="10">
    <source>
        <dbReference type="ARBA" id="ARBA00023295"/>
    </source>
</evidence>
<dbReference type="SUPFAM" id="SSF56300">
    <property type="entry name" value="Metallo-dependent phosphatases"/>
    <property type="match status" value="1"/>
</dbReference>
<dbReference type="Proteomes" id="UP000834106">
    <property type="component" value="Chromosome 18"/>
</dbReference>
<comment type="cofactor">
    <cofactor evidence="2">
        <name>Mn(2+)</name>
        <dbReference type="ChEBI" id="CHEBI:29035"/>
    </cofactor>
</comment>
<dbReference type="PROSITE" id="PS00125">
    <property type="entry name" value="SER_THR_PHOSPHATASE"/>
    <property type="match status" value="1"/>
</dbReference>
<dbReference type="InterPro" id="IPR047129">
    <property type="entry name" value="PPA2-like"/>
</dbReference>